<dbReference type="PROSITE" id="PS50822">
    <property type="entry name" value="PIWI"/>
    <property type="match status" value="1"/>
</dbReference>
<dbReference type="GO" id="GO:0003676">
    <property type="term" value="F:nucleic acid binding"/>
    <property type="evidence" value="ECO:0007669"/>
    <property type="project" value="InterPro"/>
</dbReference>
<feature type="domain" description="Piwi" evidence="1">
    <location>
        <begin position="28"/>
        <end position="127"/>
    </location>
</feature>
<dbReference type="AlphaFoldDB" id="A0A1I8AI80"/>
<keyword evidence="2" id="KW-1185">Reference proteome</keyword>
<name>A0A1I8AI80_9BILA</name>
<proteinExistence type="predicted"/>
<accession>A0A1I8AI80</accession>
<reference evidence="3" key="1">
    <citation type="submission" date="2016-11" db="UniProtKB">
        <authorList>
            <consortium name="WormBaseParasite"/>
        </authorList>
    </citation>
    <scope>IDENTIFICATION</scope>
</reference>
<evidence type="ECO:0000313" key="2">
    <source>
        <dbReference type="Proteomes" id="UP000095287"/>
    </source>
</evidence>
<dbReference type="SUPFAM" id="SSF53098">
    <property type="entry name" value="Ribonuclease H-like"/>
    <property type="match status" value="1"/>
</dbReference>
<sequence>MEDYFQSLSGDFLPIHRTPSQGHETFKGVNENVSRAAKNNELEAIRHAISQIDPKYAPSFTLVITTKRHNKRFFMGNGDQAANTVPGTVIDRDVTRAGVTQFFMQSHFPLLGTVKMPQYDVLLDEAH</sequence>
<dbReference type="WBParaSite" id="L893_g6011.t1">
    <property type="protein sequence ID" value="L893_g6011.t1"/>
    <property type="gene ID" value="L893_g6011"/>
</dbReference>
<dbReference type="InterPro" id="IPR012337">
    <property type="entry name" value="RNaseH-like_sf"/>
</dbReference>
<dbReference type="Proteomes" id="UP000095287">
    <property type="component" value="Unplaced"/>
</dbReference>
<organism evidence="2 3">
    <name type="scientific">Steinernema glaseri</name>
    <dbReference type="NCBI Taxonomy" id="37863"/>
    <lineage>
        <taxon>Eukaryota</taxon>
        <taxon>Metazoa</taxon>
        <taxon>Ecdysozoa</taxon>
        <taxon>Nematoda</taxon>
        <taxon>Chromadorea</taxon>
        <taxon>Rhabditida</taxon>
        <taxon>Tylenchina</taxon>
        <taxon>Panagrolaimomorpha</taxon>
        <taxon>Strongyloidoidea</taxon>
        <taxon>Steinernematidae</taxon>
        <taxon>Steinernema</taxon>
    </lineage>
</organism>
<protein>
    <submittedName>
        <fullName evidence="3">Piwi domain-containing protein</fullName>
    </submittedName>
</protein>
<evidence type="ECO:0000313" key="3">
    <source>
        <dbReference type="WBParaSite" id="L893_g6011.t1"/>
    </source>
</evidence>
<dbReference type="Gene3D" id="3.30.420.10">
    <property type="entry name" value="Ribonuclease H-like superfamily/Ribonuclease H"/>
    <property type="match status" value="1"/>
</dbReference>
<dbReference type="Pfam" id="PF02171">
    <property type="entry name" value="Piwi"/>
    <property type="match status" value="1"/>
</dbReference>
<dbReference type="InterPro" id="IPR036397">
    <property type="entry name" value="RNaseH_sf"/>
</dbReference>
<dbReference type="PANTHER" id="PTHR22891">
    <property type="entry name" value="EUKARYOTIC TRANSLATION INITIATION FACTOR 2C"/>
    <property type="match status" value="1"/>
</dbReference>
<dbReference type="InterPro" id="IPR003165">
    <property type="entry name" value="Piwi"/>
</dbReference>
<evidence type="ECO:0000259" key="1">
    <source>
        <dbReference type="PROSITE" id="PS50822"/>
    </source>
</evidence>